<dbReference type="NCBIfam" id="TIGR00830">
    <property type="entry name" value="PTBA"/>
    <property type="match status" value="1"/>
</dbReference>
<keyword evidence="6" id="KW-0418">Kinase</keyword>
<evidence type="ECO:0000313" key="9">
    <source>
        <dbReference type="Proteomes" id="UP000192940"/>
    </source>
</evidence>
<dbReference type="Gene3D" id="2.70.70.10">
    <property type="entry name" value="Glucose Permease (Domain IIA)"/>
    <property type="match status" value="1"/>
</dbReference>
<feature type="domain" description="PTS EIIA type-1" evidence="7">
    <location>
        <begin position="31"/>
        <end position="136"/>
    </location>
</feature>
<dbReference type="GO" id="GO:0009401">
    <property type="term" value="P:phosphoenolpyruvate-dependent sugar phosphotransferase system"/>
    <property type="evidence" value="ECO:0007669"/>
    <property type="project" value="UniProtKB-KW"/>
</dbReference>
<dbReference type="Pfam" id="PF00358">
    <property type="entry name" value="PTS_EIIA_1"/>
    <property type="match status" value="1"/>
</dbReference>
<reference evidence="8 9" key="1">
    <citation type="submission" date="2017-04" db="EMBL/GenBank/DDBJ databases">
        <authorList>
            <person name="Afonso C.L."/>
            <person name="Miller P.J."/>
            <person name="Scott M.A."/>
            <person name="Spackman E."/>
            <person name="Goraichik I."/>
            <person name="Dimitrov K.M."/>
            <person name="Suarez D.L."/>
            <person name="Swayne D.E."/>
        </authorList>
    </citation>
    <scope>NUCLEOTIDE SEQUENCE [LARGE SCALE GENOMIC DNA]</scope>
    <source>
        <strain evidence="8 9">N3/975</strain>
    </source>
</reference>
<evidence type="ECO:0000256" key="5">
    <source>
        <dbReference type="ARBA" id="ARBA00022683"/>
    </source>
</evidence>
<dbReference type="PANTHER" id="PTHR45008">
    <property type="entry name" value="PTS SYSTEM GLUCOSE-SPECIFIC EIIA COMPONENT"/>
    <property type="match status" value="1"/>
</dbReference>
<dbReference type="InterPro" id="IPR011055">
    <property type="entry name" value="Dup_hybrid_motif"/>
</dbReference>
<dbReference type="InterPro" id="IPR001127">
    <property type="entry name" value="PTS_EIIA_1_perm"/>
</dbReference>
<evidence type="ECO:0000256" key="2">
    <source>
        <dbReference type="ARBA" id="ARBA00022448"/>
    </source>
</evidence>
<comment type="subcellular location">
    <subcellularLocation>
        <location evidence="1">Cytoplasm</location>
    </subcellularLocation>
</comment>
<keyword evidence="2" id="KW-0813">Transport</keyword>
<proteinExistence type="predicted"/>
<dbReference type="SUPFAM" id="SSF51261">
    <property type="entry name" value="Duplicated hybrid motif"/>
    <property type="match status" value="1"/>
</dbReference>
<dbReference type="Proteomes" id="UP000192940">
    <property type="component" value="Chromosome I"/>
</dbReference>
<dbReference type="FunFam" id="2.70.70.10:FF:000001">
    <property type="entry name" value="PTS system glucose-specific IIA component"/>
    <property type="match status" value="1"/>
</dbReference>
<keyword evidence="5" id="KW-0598">Phosphotransferase system</keyword>
<dbReference type="EMBL" id="LT840184">
    <property type="protein sequence ID" value="SMF82302.1"/>
    <property type="molecule type" value="Genomic_DNA"/>
</dbReference>
<evidence type="ECO:0000256" key="6">
    <source>
        <dbReference type="ARBA" id="ARBA00022777"/>
    </source>
</evidence>
<protein>
    <submittedName>
        <fullName evidence="8">PTS system, glucose-specific IIA component</fullName>
    </submittedName>
</protein>
<dbReference type="GO" id="GO:0005737">
    <property type="term" value="C:cytoplasm"/>
    <property type="evidence" value="ECO:0007669"/>
    <property type="project" value="UniProtKB-SubCell"/>
</dbReference>
<name>A0A1X7H9P8_9BACL</name>
<keyword evidence="9" id="KW-1185">Reference proteome</keyword>
<sequence>MFERWKKKTVNKVEVKAPLTGQAVPLSQVPDEAFAAGHMGKGIAIEPSEGRLVAPFDGTVAHVIKTKHAVMLEEKATGLQYLFHIGINTVGLKGEGYTSHVSIGDSVKAGQTLIEFDIDTIKAAGYPIVTPVIVTNADELASDVEGHTGSVTAGSDSVLSITLNS</sequence>
<dbReference type="PANTHER" id="PTHR45008:SF1">
    <property type="entry name" value="PTS SYSTEM GLUCOSE-SPECIFIC EIIA COMPONENT"/>
    <property type="match status" value="1"/>
</dbReference>
<evidence type="ECO:0000256" key="3">
    <source>
        <dbReference type="ARBA" id="ARBA00022597"/>
    </source>
</evidence>
<accession>A0A1X7H9P8</accession>
<dbReference type="AlphaFoldDB" id="A0A1X7H9P8"/>
<gene>
    <name evidence="8" type="ORF">SAMN05661091_2155</name>
</gene>
<evidence type="ECO:0000313" key="8">
    <source>
        <dbReference type="EMBL" id="SMF82302.1"/>
    </source>
</evidence>
<dbReference type="RefSeq" id="WP_208919072.1">
    <property type="nucleotide sequence ID" value="NZ_LT840184.1"/>
</dbReference>
<keyword evidence="3" id="KW-0762">Sugar transport</keyword>
<evidence type="ECO:0000259" key="7">
    <source>
        <dbReference type="PROSITE" id="PS51093"/>
    </source>
</evidence>
<dbReference type="GO" id="GO:0016301">
    <property type="term" value="F:kinase activity"/>
    <property type="evidence" value="ECO:0007669"/>
    <property type="project" value="UniProtKB-KW"/>
</dbReference>
<dbReference type="STRING" id="1313296.SAMN05661091_2155"/>
<keyword evidence="4" id="KW-0808">Transferase</keyword>
<organism evidence="8 9">
    <name type="scientific">Paenibacillus uliginis N3/975</name>
    <dbReference type="NCBI Taxonomy" id="1313296"/>
    <lineage>
        <taxon>Bacteria</taxon>
        <taxon>Bacillati</taxon>
        <taxon>Bacillota</taxon>
        <taxon>Bacilli</taxon>
        <taxon>Bacillales</taxon>
        <taxon>Paenibacillaceae</taxon>
        <taxon>Paenibacillus</taxon>
    </lineage>
</organism>
<evidence type="ECO:0000256" key="1">
    <source>
        <dbReference type="ARBA" id="ARBA00004496"/>
    </source>
</evidence>
<dbReference type="PROSITE" id="PS51093">
    <property type="entry name" value="PTS_EIIA_TYPE_1"/>
    <property type="match status" value="1"/>
</dbReference>
<dbReference type="InterPro" id="IPR050890">
    <property type="entry name" value="PTS_EIIA_component"/>
</dbReference>
<evidence type="ECO:0000256" key="4">
    <source>
        <dbReference type="ARBA" id="ARBA00022679"/>
    </source>
</evidence>